<feature type="non-terminal residue" evidence="1">
    <location>
        <position position="1"/>
    </location>
</feature>
<protein>
    <submittedName>
        <fullName evidence="1">Uncharacterized protein</fullName>
    </submittedName>
</protein>
<dbReference type="Proteomes" id="UP000805193">
    <property type="component" value="Unassembled WGS sequence"/>
</dbReference>
<keyword evidence="2" id="KW-1185">Reference proteome</keyword>
<name>A0AC60QSB1_IXOPE</name>
<feature type="non-terminal residue" evidence="1">
    <location>
        <position position="214"/>
    </location>
</feature>
<dbReference type="EMBL" id="JABSTQ010004922">
    <property type="protein sequence ID" value="KAG0440654.1"/>
    <property type="molecule type" value="Genomic_DNA"/>
</dbReference>
<sequence>TAKRRLNARFQQSNESFTAYIEDVLTLCRRSNPNMTEAERIRHLLKGIAEQRISPCSSSSLQPPSPQLSMPALDYRRPDSSVFFSLTMQGYSEEPQRSFVFNTAVASLTSAQAPPLTPWRQDHSYQQPYRQRPVCCYCGIIGHVARLCRHRRQNNEARYHCDSYLRSSRRDNSRDYDDGFRGRHISSTPHRLTSTSLPFSTPPLTLSYDSKVSR</sequence>
<evidence type="ECO:0000313" key="1">
    <source>
        <dbReference type="EMBL" id="KAG0440654.1"/>
    </source>
</evidence>
<accession>A0AC60QSB1</accession>
<comment type="caution">
    <text evidence="1">The sequence shown here is derived from an EMBL/GenBank/DDBJ whole genome shotgun (WGS) entry which is preliminary data.</text>
</comment>
<organism evidence="1 2">
    <name type="scientific">Ixodes persulcatus</name>
    <name type="common">Taiga tick</name>
    <dbReference type="NCBI Taxonomy" id="34615"/>
    <lineage>
        <taxon>Eukaryota</taxon>
        <taxon>Metazoa</taxon>
        <taxon>Ecdysozoa</taxon>
        <taxon>Arthropoda</taxon>
        <taxon>Chelicerata</taxon>
        <taxon>Arachnida</taxon>
        <taxon>Acari</taxon>
        <taxon>Parasitiformes</taxon>
        <taxon>Ixodida</taxon>
        <taxon>Ixodoidea</taxon>
        <taxon>Ixodidae</taxon>
        <taxon>Ixodinae</taxon>
        <taxon>Ixodes</taxon>
    </lineage>
</organism>
<proteinExistence type="predicted"/>
<evidence type="ECO:0000313" key="2">
    <source>
        <dbReference type="Proteomes" id="UP000805193"/>
    </source>
</evidence>
<reference evidence="1 2" key="1">
    <citation type="journal article" date="2020" name="Cell">
        <title>Large-Scale Comparative Analyses of Tick Genomes Elucidate Their Genetic Diversity and Vector Capacities.</title>
        <authorList>
            <consortium name="Tick Genome and Microbiome Consortium (TIGMIC)"/>
            <person name="Jia N."/>
            <person name="Wang J."/>
            <person name="Shi W."/>
            <person name="Du L."/>
            <person name="Sun Y."/>
            <person name="Zhan W."/>
            <person name="Jiang J.F."/>
            <person name="Wang Q."/>
            <person name="Zhang B."/>
            <person name="Ji P."/>
            <person name="Bell-Sakyi L."/>
            <person name="Cui X.M."/>
            <person name="Yuan T.T."/>
            <person name="Jiang B.G."/>
            <person name="Yang W.F."/>
            <person name="Lam T.T."/>
            <person name="Chang Q.C."/>
            <person name="Ding S.J."/>
            <person name="Wang X.J."/>
            <person name="Zhu J.G."/>
            <person name="Ruan X.D."/>
            <person name="Zhao L."/>
            <person name="Wei J.T."/>
            <person name="Ye R.Z."/>
            <person name="Que T.C."/>
            <person name="Du C.H."/>
            <person name="Zhou Y.H."/>
            <person name="Cheng J.X."/>
            <person name="Dai P.F."/>
            <person name="Guo W.B."/>
            <person name="Han X.H."/>
            <person name="Huang E.J."/>
            <person name="Li L.F."/>
            <person name="Wei W."/>
            <person name="Gao Y.C."/>
            <person name="Liu J.Z."/>
            <person name="Shao H.Z."/>
            <person name="Wang X."/>
            <person name="Wang C.C."/>
            <person name="Yang T.C."/>
            <person name="Huo Q.B."/>
            <person name="Li W."/>
            <person name="Chen H.Y."/>
            <person name="Chen S.E."/>
            <person name="Zhou L.G."/>
            <person name="Ni X.B."/>
            <person name="Tian J.H."/>
            <person name="Sheng Y."/>
            <person name="Liu T."/>
            <person name="Pan Y.S."/>
            <person name="Xia L.Y."/>
            <person name="Li J."/>
            <person name="Zhao F."/>
            <person name="Cao W.C."/>
        </authorList>
    </citation>
    <scope>NUCLEOTIDE SEQUENCE [LARGE SCALE GENOMIC DNA]</scope>
    <source>
        <strain evidence="1">Iper-2018</strain>
    </source>
</reference>
<gene>
    <name evidence="1" type="ORF">HPB47_016232</name>
</gene>